<accession>A0A2T4IDR5</accession>
<proteinExistence type="inferred from homology"/>
<dbReference type="EMBL" id="PZKC01000009">
    <property type="protein sequence ID" value="PTD95917.1"/>
    <property type="molecule type" value="Genomic_DNA"/>
</dbReference>
<comment type="caution">
    <text evidence="5">The sequence shown here is derived from an EMBL/GenBank/DDBJ whole genome shotgun (WGS) entry which is preliminary data.</text>
</comment>
<dbReference type="GO" id="GO:0008199">
    <property type="term" value="F:ferric iron binding"/>
    <property type="evidence" value="ECO:0007669"/>
    <property type="project" value="InterPro"/>
</dbReference>
<dbReference type="InterPro" id="IPR002908">
    <property type="entry name" value="Frataxin/CyaY"/>
</dbReference>
<organism evidence="5 6">
    <name type="scientific">Pseudothauera lacus</name>
    <dbReference type="NCBI Taxonomy" id="2136175"/>
    <lineage>
        <taxon>Bacteria</taxon>
        <taxon>Pseudomonadati</taxon>
        <taxon>Pseudomonadota</taxon>
        <taxon>Betaproteobacteria</taxon>
        <taxon>Rhodocyclales</taxon>
        <taxon>Zoogloeaceae</taxon>
        <taxon>Pseudothauera</taxon>
    </lineage>
</organism>
<sequence length="108" mass="11766">MEEAAFNALAEAELARIEEALESCGAELEIEQMPGGILDVEFADRSKMIINRHAAAREIWVAARSGGFHFRPENGRWLGTRDGVELYAALSRLVSEQGGVAVVLQAQP</sequence>
<dbReference type="Pfam" id="PF01491">
    <property type="entry name" value="Frataxin_Cyay"/>
    <property type="match status" value="1"/>
</dbReference>
<reference evidence="5 6" key="2">
    <citation type="submission" date="2018-04" db="EMBL/GenBank/DDBJ databases">
        <title>Thauera lacus sp. nov., isolated from an saline lake in Inner Mongolia, China.</title>
        <authorList>
            <person name="Liang Q.-Y."/>
        </authorList>
    </citation>
    <scope>NUCLEOTIDE SEQUENCE [LARGE SCALE GENOMIC DNA]</scope>
    <source>
        <strain evidence="5 6">D20</strain>
    </source>
</reference>
<dbReference type="Gene3D" id="3.30.920.10">
    <property type="entry name" value="Frataxin/CyaY"/>
    <property type="match status" value="1"/>
</dbReference>
<dbReference type="GO" id="GO:0005737">
    <property type="term" value="C:cytoplasm"/>
    <property type="evidence" value="ECO:0007669"/>
    <property type="project" value="UniProtKB-ARBA"/>
</dbReference>
<name>A0A2T4IDR5_9RHOO</name>
<keyword evidence="3 4" id="KW-0408">Iron</keyword>
<evidence type="ECO:0000313" key="6">
    <source>
        <dbReference type="Proteomes" id="UP000241193"/>
    </source>
</evidence>
<comment type="function">
    <text evidence="4">Involved in iron-sulfur (Fe-S) cluster assembly. May act as a regulator of Fe-S biogenesis.</text>
</comment>
<dbReference type="SUPFAM" id="SSF55387">
    <property type="entry name" value="Frataxin/Nqo15-like"/>
    <property type="match status" value="1"/>
</dbReference>
<dbReference type="InterPro" id="IPR036524">
    <property type="entry name" value="Frataxin/CyaY_sf"/>
</dbReference>
<evidence type="ECO:0000313" key="5">
    <source>
        <dbReference type="EMBL" id="PTD95917.1"/>
    </source>
</evidence>
<dbReference type="AlphaFoldDB" id="A0A2T4IDR5"/>
<dbReference type="GO" id="GO:0016226">
    <property type="term" value="P:iron-sulfur cluster assembly"/>
    <property type="evidence" value="ECO:0007669"/>
    <property type="project" value="UniProtKB-UniRule"/>
</dbReference>
<dbReference type="HAMAP" id="MF_00142">
    <property type="entry name" value="CyaY"/>
    <property type="match status" value="1"/>
</dbReference>
<dbReference type="OrthoDB" id="285675at2"/>
<gene>
    <name evidence="4" type="primary">cyaY</name>
    <name evidence="5" type="ORF">C8261_11590</name>
</gene>
<dbReference type="PROSITE" id="PS01344">
    <property type="entry name" value="FRATAXIN_1"/>
    <property type="match status" value="1"/>
</dbReference>
<dbReference type="Proteomes" id="UP000241193">
    <property type="component" value="Unassembled WGS sequence"/>
</dbReference>
<dbReference type="InterPro" id="IPR047584">
    <property type="entry name" value="CyaY"/>
</dbReference>
<dbReference type="PROSITE" id="PS50810">
    <property type="entry name" value="FRATAXIN_2"/>
    <property type="match status" value="1"/>
</dbReference>
<evidence type="ECO:0000256" key="3">
    <source>
        <dbReference type="ARBA" id="ARBA00023004"/>
    </source>
</evidence>
<evidence type="ECO:0000256" key="1">
    <source>
        <dbReference type="ARBA" id="ARBA00008183"/>
    </source>
</evidence>
<dbReference type="RefSeq" id="WP_107493882.1">
    <property type="nucleotide sequence ID" value="NZ_PZKC01000009.1"/>
</dbReference>
<dbReference type="SMART" id="SM01219">
    <property type="entry name" value="Frataxin_Cyay"/>
    <property type="match status" value="1"/>
</dbReference>
<dbReference type="InterPro" id="IPR020895">
    <property type="entry name" value="Frataxin_CS"/>
</dbReference>
<comment type="similarity">
    <text evidence="1 4">Belongs to the frataxin family.</text>
</comment>
<dbReference type="NCBIfam" id="TIGR03421">
    <property type="entry name" value="FeS_CyaY"/>
    <property type="match status" value="1"/>
</dbReference>
<evidence type="ECO:0000256" key="4">
    <source>
        <dbReference type="HAMAP-Rule" id="MF_00142"/>
    </source>
</evidence>
<reference evidence="5 6" key="1">
    <citation type="submission" date="2018-03" db="EMBL/GenBank/DDBJ databases">
        <authorList>
            <person name="Keele B.F."/>
        </authorList>
    </citation>
    <scope>NUCLEOTIDE SEQUENCE [LARGE SCALE GENOMIC DNA]</scope>
    <source>
        <strain evidence="5 6">D20</strain>
    </source>
</reference>
<evidence type="ECO:0000256" key="2">
    <source>
        <dbReference type="ARBA" id="ARBA00022723"/>
    </source>
</evidence>
<keyword evidence="6" id="KW-1185">Reference proteome</keyword>
<keyword evidence="2 4" id="KW-0479">Metal-binding</keyword>
<protein>
    <recommendedName>
        <fullName evidence="4">Iron-sulfur cluster assembly protein CyaY</fullName>
    </recommendedName>
</protein>